<keyword evidence="4" id="KW-0479">Metal-binding</keyword>
<feature type="domain" description="Topo IA-type catalytic" evidence="18">
    <location>
        <begin position="150"/>
        <end position="601"/>
    </location>
</feature>
<comment type="catalytic activity">
    <reaction evidence="1">
        <text>ATP-independent breakage of single-stranded DNA, followed by passage and rejoining.</text>
        <dbReference type="EC" id="5.6.2.1"/>
    </reaction>
</comment>
<protein>
    <recommendedName>
        <fullName evidence="3">DNA topoisomerase</fullName>
        <ecNumber evidence="3">5.6.2.1</ecNumber>
    </recommendedName>
    <alternativeName>
        <fullName evidence="15">Omega-protein</fullName>
    </alternativeName>
    <alternativeName>
        <fullName evidence="14">Relaxing enzyme</fullName>
    </alternativeName>
    <alternativeName>
        <fullName evidence="12">Swivelase</fullName>
    </alternativeName>
    <alternativeName>
        <fullName evidence="13">Untwisting enzyme</fullName>
    </alternativeName>
</protein>
<evidence type="ECO:0000313" key="20">
    <source>
        <dbReference type="Proteomes" id="UP000316142"/>
    </source>
</evidence>
<dbReference type="SUPFAM" id="SSF57783">
    <property type="entry name" value="Zinc beta-ribbon"/>
    <property type="match status" value="1"/>
</dbReference>
<evidence type="ECO:0000259" key="18">
    <source>
        <dbReference type="PROSITE" id="PS52039"/>
    </source>
</evidence>
<evidence type="ECO:0000256" key="7">
    <source>
        <dbReference type="ARBA" id="ARBA00022833"/>
    </source>
</evidence>
<keyword evidence="20" id="KW-1185">Reference proteome</keyword>
<dbReference type="InterPro" id="IPR005738">
    <property type="entry name" value="TopoIII"/>
</dbReference>
<evidence type="ECO:0000256" key="1">
    <source>
        <dbReference type="ARBA" id="ARBA00000213"/>
    </source>
</evidence>
<keyword evidence="8" id="KW-0460">Magnesium</keyword>
<dbReference type="Pfam" id="PF01131">
    <property type="entry name" value="Topoisom_bac"/>
    <property type="match status" value="1"/>
</dbReference>
<evidence type="ECO:0000313" key="19">
    <source>
        <dbReference type="EMBL" id="TPV23692.1"/>
    </source>
</evidence>
<dbReference type="InterPro" id="IPR013826">
    <property type="entry name" value="Topo_IA_cen_sub3"/>
</dbReference>
<dbReference type="SMART" id="SM00436">
    <property type="entry name" value="TOP1Bc"/>
    <property type="match status" value="1"/>
</dbReference>
<dbReference type="Gene3D" id="2.70.20.10">
    <property type="entry name" value="Topoisomerase I, domain 3"/>
    <property type="match status" value="1"/>
</dbReference>
<evidence type="ECO:0000256" key="14">
    <source>
        <dbReference type="ARBA" id="ARBA00032235"/>
    </source>
</evidence>
<feature type="compositionally biased region" description="Basic residues" evidence="16">
    <location>
        <begin position="655"/>
        <end position="666"/>
    </location>
</feature>
<feature type="domain" description="Toprim" evidence="17">
    <location>
        <begin position="1"/>
        <end position="133"/>
    </location>
</feature>
<dbReference type="PANTHER" id="PTHR11390">
    <property type="entry name" value="PROKARYOTIC DNA TOPOISOMERASE"/>
    <property type="match status" value="1"/>
</dbReference>
<dbReference type="InterPro" id="IPR023406">
    <property type="entry name" value="Topo_IA_AS"/>
</dbReference>
<dbReference type="PRINTS" id="PR00417">
    <property type="entry name" value="PRTPISMRASEI"/>
</dbReference>
<feature type="region of interest" description="Disordered" evidence="16">
    <location>
        <begin position="653"/>
        <end position="688"/>
    </location>
</feature>
<dbReference type="NCBIfam" id="TIGR01056">
    <property type="entry name" value="topB"/>
    <property type="match status" value="1"/>
</dbReference>
<evidence type="ECO:0000259" key="17">
    <source>
        <dbReference type="PROSITE" id="PS50880"/>
    </source>
</evidence>
<gene>
    <name evidence="19" type="ORF">FJW00_15185</name>
</gene>
<dbReference type="InterPro" id="IPR006171">
    <property type="entry name" value="TOPRIM_dom"/>
</dbReference>
<dbReference type="Pfam" id="PF01751">
    <property type="entry name" value="Toprim"/>
    <property type="match status" value="1"/>
</dbReference>
<keyword evidence="10" id="KW-0238">DNA-binding</keyword>
<evidence type="ECO:0000256" key="12">
    <source>
        <dbReference type="ARBA" id="ARBA00030003"/>
    </source>
</evidence>
<dbReference type="Gene3D" id="3.40.50.140">
    <property type="match status" value="1"/>
</dbReference>
<reference evidence="19 20" key="1">
    <citation type="submission" date="2019-06" db="EMBL/GenBank/DDBJ databases">
        <title>Taxogenomics and systematics of the genus Pantoea.</title>
        <authorList>
            <person name="Tambong J.T."/>
        </authorList>
    </citation>
    <scope>NUCLEOTIDE SEQUENCE [LARGE SCALE GENOMIC DNA]</scope>
    <source>
        <strain evidence="19 20">LMG 2558</strain>
    </source>
</reference>
<dbReference type="CDD" id="cd00186">
    <property type="entry name" value="TOP1Ac"/>
    <property type="match status" value="1"/>
</dbReference>
<dbReference type="Gene3D" id="1.10.460.10">
    <property type="entry name" value="Topoisomerase I, domain 2"/>
    <property type="match status" value="1"/>
</dbReference>
<evidence type="ECO:0000256" key="10">
    <source>
        <dbReference type="ARBA" id="ARBA00023125"/>
    </source>
</evidence>
<dbReference type="CDD" id="cd03362">
    <property type="entry name" value="TOPRIM_TopoIA_TopoIII"/>
    <property type="match status" value="1"/>
</dbReference>
<dbReference type="InterPro" id="IPR034144">
    <property type="entry name" value="TOPRIM_TopoIII"/>
</dbReference>
<dbReference type="InterPro" id="IPR003601">
    <property type="entry name" value="Topo_IA_2"/>
</dbReference>
<evidence type="ECO:0000256" key="4">
    <source>
        <dbReference type="ARBA" id="ARBA00022723"/>
    </source>
</evidence>
<accession>A0ABY2Z4W3</accession>
<dbReference type="PROSITE" id="PS52039">
    <property type="entry name" value="TOPO_IA_2"/>
    <property type="match status" value="1"/>
</dbReference>
<dbReference type="InterPro" id="IPR000380">
    <property type="entry name" value="Topo_IA"/>
</dbReference>
<dbReference type="Proteomes" id="UP000316142">
    <property type="component" value="Unassembled WGS sequence"/>
</dbReference>
<dbReference type="EC" id="5.6.2.1" evidence="3"/>
<comment type="similarity">
    <text evidence="2">Belongs to the type IA topoisomerase family.</text>
</comment>
<name>A0ABY2Z4W3_9GAMM</name>
<organism evidence="19 20">
    <name type="scientific">Pantoea anthophila</name>
    <dbReference type="NCBI Taxonomy" id="470931"/>
    <lineage>
        <taxon>Bacteria</taxon>
        <taxon>Pseudomonadati</taxon>
        <taxon>Pseudomonadota</taxon>
        <taxon>Gammaproteobacteria</taxon>
        <taxon>Enterobacterales</taxon>
        <taxon>Erwiniaceae</taxon>
        <taxon>Pantoea</taxon>
    </lineage>
</organism>
<keyword evidence="9" id="KW-0799">Topoisomerase</keyword>
<keyword evidence="11" id="KW-0413">Isomerase</keyword>
<dbReference type="SUPFAM" id="SSF56712">
    <property type="entry name" value="Prokaryotic type I DNA topoisomerase"/>
    <property type="match status" value="1"/>
</dbReference>
<evidence type="ECO:0000256" key="8">
    <source>
        <dbReference type="ARBA" id="ARBA00022842"/>
    </source>
</evidence>
<evidence type="ECO:0000256" key="3">
    <source>
        <dbReference type="ARBA" id="ARBA00012891"/>
    </source>
</evidence>
<dbReference type="Gene3D" id="1.10.290.10">
    <property type="entry name" value="Topoisomerase I, domain 4"/>
    <property type="match status" value="1"/>
</dbReference>
<evidence type="ECO:0000256" key="6">
    <source>
        <dbReference type="ARBA" id="ARBA00022771"/>
    </source>
</evidence>
<proteinExistence type="inferred from homology"/>
<dbReference type="EMBL" id="VHIZ01000051">
    <property type="protein sequence ID" value="TPV23692.1"/>
    <property type="molecule type" value="Genomic_DNA"/>
</dbReference>
<keyword evidence="6" id="KW-0863">Zinc-finger</keyword>
<dbReference type="InterPro" id="IPR023405">
    <property type="entry name" value="Topo_IA_core_domain"/>
</dbReference>
<evidence type="ECO:0000256" key="2">
    <source>
        <dbReference type="ARBA" id="ARBA00009446"/>
    </source>
</evidence>
<evidence type="ECO:0000256" key="5">
    <source>
        <dbReference type="ARBA" id="ARBA00022737"/>
    </source>
</evidence>
<keyword evidence="5" id="KW-0677">Repeat</keyword>
<sequence>MQLYLCEKPSQAKDIARVLGVSQRGQGCITGGDITVTWAIGHLLETATPETYGEQFGRPWRTEVLPIIPDRWLMTVKKDTADQFNVIKKLLKQAREVVIATDADREGEVIARELMEFCNYNGAVRRLWLSALDEASIKKALNNMLSGDKTEKLYQAGVGRSRADWLIGMNLTRLYTLKASEAGLSEVFSVGRVQTPTLAIVVNRDLAIAGFVPKPWWQVRAQLEKDGIRFEAEWVAAEQYCDEDKRCVNQQIAQAVQQLCQKADAGSVISAEKKREKTPAPLCFDLGKLQEVCNLKWGFGANEVLSIAQSLYETHKATTYPRTDCGYLPLSMREEAKSVLQAIQQSDPGIASEIARLDITFNSRIWNDKKITAHHAIIPTPQPFDIARLSEKELKVYSLIRLHYLAQFMPLQEIDVTNATFNIGNQLFRTRGRVMVIPGWKELFGGQTDEVDEDSDESGAQLPVLEQGSVCQVSGAMVKDNMTKAPQHHTEGTLIAAMKNAASLVTDPQLKKVLRDNAGLGTEATRSGVLETLFKRHYLEKKGKFIHATQMARELIAALPETLTSPGMTALWEQALDDIAQGKSGLSEFMQKQSHWTRHLIEKGKSTAFKVTIPVGPACPECGKPTRQRTGKNGKFWSCTQYPDCKGIVGESNRKNRRKAAGKTRKVGMAQGGTGSAPAVLNLQGGRG</sequence>
<dbReference type="InterPro" id="IPR013497">
    <property type="entry name" value="Topo_IA_cen"/>
</dbReference>
<dbReference type="NCBIfam" id="NF005829">
    <property type="entry name" value="PRK07726.1"/>
    <property type="match status" value="1"/>
</dbReference>
<evidence type="ECO:0000256" key="16">
    <source>
        <dbReference type="SAM" id="MobiDB-lite"/>
    </source>
</evidence>
<evidence type="ECO:0000256" key="9">
    <source>
        <dbReference type="ARBA" id="ARBA00023029"/>
    </source>
</evidence>
<dbReference type="PROSITE" id="PS50880">
    <property type="entry name" value="TOPRIM"/>
    <property type="match status" value="1"/>
</dbReference>
<comment type="caution">
    <text evidence="19">The sequence shown here is derived from an EMBL/GenBank/DDBJ whole genome shotgun (WGS) entry which is preliminary data.</text>
</comment>
<dbReference type="PROSITE" id="PS00396">
    <property type="entry name" value="TOPO_IA_1"/>
    <property type="match status" value="1"/>
</dbReference>
<evidence type="ECO:0000256" key="15">
    <source>
        <dbReference type="ARBA" id="ARBA00032877"/>
    </source>
</evidence>
<dbReference type="InterPro" id="IPR013824">
    <property type="entry name" value="Topo_IA_cen_sub1"/>
</dbReference>
<dbReference type="InterPro" id="IPR013825">
    <property type="entry name" value="Topo_IA_cen_sub2"/>
</dbReference>
<dbReference type="RefSeq" id="WP_140924780.1">
    <property type="nucleotide sequence ID" value="NZ_VHIZ01000051.1"/>
</dbReference>
<dbReference type="SMART" id="SM00493">
    <property type="entry name" value="TOPRIM"/>
    <property type="match status" value="1"/>
</dbReference>
<keyword evidence="7" id="KW-0862">Zinc</keyword>
<evidence type="ECO:0000256" key="11">
    <source>
        <dbReference type="ARBA" id="ARBA00023235"/>
    </source>
</evidence>
<evidence type="ECO:0000256" key="13">
    <source>
        <dbReference type="ARBA" id="ARBA00031985"/>
    </source>
</evidence>
<dbReference type="SMART" id="SM00437">
    <property type="entry name" value="TOP1Ac"/>
    <property type="match status" value="1"/>
</dbReference>
<dbReference type="PANTHER" id="PTHR11390:SF21">
    <property type="entry name" value="DNA TOPOISOMERASE 3-ALPHA"/>
    <property type="match status" value="1"/>
</dbReference>
<dbReference type="Pfam" id="PF01396">
    <property type="entry name" value="Zn_ribbon_Top1"/>
    <property type="match status" value="1"/>
</dbReference>
<dbReference type="InterPro" id="IPR003602">
    <property type="entry name" value="Topo_IA_DNA-bd_dom"/>
</dbReference>
<dbReference type="Gene3D" id="3.30.65.10">
    <property type="entry name" value="Bacterial Topoisomerase I, domain 1"/>
    <property type="match status" value="1"/>
</dbReference>
<dbReference type="InterPro" id="IPR013498">
    <property type="entry name" value="Topo_IA_Znf"/>
</dbReference>